<dbReference type="Pfam" id="PF01790">
    <property type="entry name" value="LGT"/>
    <property type="match status" value="1"/>
</dbReference>
<keyword evidence="6 7" id="KW-0472">Membrane</keyword>
<evidence type="ECO:0000256" key="6">
    <source>
        <dbReference type="ARBA" id="ARBA00023136"/>
    </source>
</evidence>
<dbReference type="EMBL" id="LCFP01000009">
    <property type="protein sequence ID" value="KKS96670.1"/>
    <property type="molecule type" value="Genomic_DNA"/>
</dbReference>
<accession>A0A0G1DFL1</accession>
<sequence>MMPVIFTIGSYNVYSFGFFLALSFLLSTFVIWRYAREEFKEEEYLDAYFYGFMTALVTARVVYIIRNFADFGFNFLQYILVTETPGLSMMGGVIGSFLFLLYYSSKKKLKFWHILDLFSLSGSLALMFIKIGQQLGGAAFGRETEFFLKVRIIGLPKFHHPAEFYEAFFFLLIFLLLIYLYKKAGQKKWPEGLVFSVFSLLLGMQVFALEFLKVYRVYLYGLSFRQLLALGIIALSIANIIRILNLFKKIYHKKLT</sequence>
<evidence type="ECO:0000313" key="9">
    <source>
        <dbReference type="Proteomes" id="UP000034894"/>
    </source>
</evidence>
<evidence type="ECO:0000313" key="8">
    <source>
        <dbReference type="EMBL" id="KKS96670.1"/>
    </source>
</evidence>
<dbReference type="EC" id="2.-.-.-" evidence="8"/>
<dbReference type="PANTHER" id="PTHR30589:SF0">
    <property type="entry name" value="PHOSPHATIDYLGLYCEROL--PROLIPOPROTEIN DIACYLGLYCERYL TRANSFERASE"/>
    <property type="match status" value="1"/>
</dbReference>
<evidence type="ECO:0000256" key="5">
    <source>
        <dbReference type="ARBA" id="ARBA00022989"/>
    </source>
</evidence>
<dbReference type="GO" id="GO:0042158">
    <property type="term" value="P:lipoprotein biosynthetic process"/>
    <property type="evidence" value="ECO:0007669"/>
    <property type="project" value="InterPro"/>
</dbReference>
<evidence type="ECO:0000256" key="3">
    <source>
        <dbReference type="ARBA" id="ARBA00022679"/>
    </source>
</evidence>
<dbReference type="GO" id="GO:0005886">
    <property type="term" value="C:plasma membrane"/>
    <property type="evidence" value="ECO:0007669"/>
    <property type="project" value="InterPro"/>
</dbReference>
<feature type="transmembrane region" description="Helical" evidence="7">
    <location>
        <begin position="111"/>
        <end position="129"/>
    </location>
</feature>
<dbReference type="AlphaFoldDB" id="A0A0G1DFL1"/>
<protein>
    <submittedName>
        <fullName evidence="8">Prolipoprotein diacylglyceryl transferase, phosphatidylglycerol:prolipoprotein diacylglycerol transferase</fullName>
        <ecNumber evidence="8">2.-.-.-</ecNumber>
    </submittedName>
</protein>
<reference evidence="8 9" key="1">
    <citation type="journal article" date="2015" name="Nature">
        <title>rRNA introns, odd ribosomes, and small enigmatic genomes across a large radiation of phyla.</title>
        <authorList>
            <person name="Brown C.T."/>
            <person name="Hug L.A."/>
            <person name="Thomas B.C."/>
            <person name="Sharon I."/>
            <person name="Castelle C.J."/>
            <person name="Singh A."/>
            <person name="Wilkins M.J."/>
            <person name="Williams K.H."/>
            <person name="Banfield J.F."/>
        </authorList>
    </citation>
    <scope>NUCLEOTIDE SEQUENCE [LARGE SCALE GENOMIC DNA]</scope>
</reference>
<dbReference type="Proteomes" id="UP000034894">
    <property type="component" value="Unassembled WGS sequence"/>
</dbReference>
<keyword evidence="2" id="KW-1003">Cell membrane</keyword>
<evidence type="ECO:0000256" key="7">
    <source>
        <dbReference type="SAM" id="Phobius"/>
    </source>
</evidence>
<name>A0A0G1DFL1_9BACT</name>
<comment type="similarity">
    <text evidence="1">Belongs to the Lgt family.</text>
</comment>
<dbReference type="STRING" id="1618443.UV73_C0009G0021"/>
<keyword evidence="8" id="KW-0449">Lipoprotein</keyword>
<gene>
    <name evidence="8" type="ORF">UV73_C0009G0021</name>
</gene>
<feature type="transmembrane region" description="Helical" evidence="7">
    <location>
        <begin position="193"/>
        <end position="215"/>
    </location>
</feature>
<evidence type="ECO:0000256" key="2">
    <source>
        <dbReference type="ARBA" id="ARBA00022475"/>
    </source>
</evidence>
<keyword evidence="3 8" id="KW-0808">Transferase</keyword>
<keyword evidence="5 7" id="KW-1133">Transmembrane helix</keyword>
<dbReference type="InterPro" id="IPR001640">
    <property type="entry name" value="Lgt"/>
</dbReference>
<organism evidence="8 9">
    <name type="scientific">Candidatus Gottesmanbacteria bacterium GW2011_GWA2_43_14</name>
    <dbReference type="NCBI Taxonomy" id="1618443"/>
    <lineage>
        <taxon>Bacteria</taxon>
        <taxon>Candidatus Gottesmaniibacteriota</taxon>
    </lineage>
</organism>
<feature type="transmembrane region" description="Helical" evidence="7">
    <location>
        <begin position="164"/>
        <end position="181"/>
    </location>
</feature>
<feature type="transmembrane region" description="Helical" evidence="7">
    <location>
        <begin position="12"/>
        <end position="35"/>
    </location>
</feature>
<dbReference type="PANTHER" id="PTHR30589">
    <property type="entry name" value="PROLIPOPROTEIN DIACYLGLYCERYL TRANSFERASE"/>
    <property type="match status" value="1"/>
</dbReference>
<comment type="caution">
    <text evidence="8">The sequence shown here is derived from an EMBL/GenBank/DDBJ whole genome shotgun (WGS) entry which is preliminary data.</text>
</comment>
<feature type="transmembrane region" description="Helical" evidence="7">
    <location>
        <begin position="227"/>
        <end position="247"/>
    </location>
</feature>
<feature type="transmembrane region" description="Helical" evidence="7">
    <location>
        <begin position="47"/>
        <end position="65"/>
    </location>
</feature>
<keyword evidence="4 7" id="KW-0812">Transmembrane</keyword>
<evidence type="ECO:0000256" key="4">
    <source>
        <dbReference type="ARBA" id="ARBA00022692"/>
    </source>
</evidence>
<evidence type="ECO:0000256" key="1">
    <source>
        <dbReference type="ARBA" id="ARBA00007150"/>
    </source>
</evidence>
<feature type="transmembrane region" description="Helical" evidence="7">
    <location>
        <begin position="85"/>
        <end position="104"/>
    </location>
</feature>
<proteinExistence type="inferred from homology"/>
<dbReference type="GO" id="GO:0008961">
    <property type="term" value="F:phosphatidylglycerol-prolipoprotein diacylglyceryl transferase activity"/>
    <property type="evidence" value="ECO:0007669"/>
    <property type="project" value="InterPro"/>
</dbReference>